<name>A0A099FDU3_9RHOB</name>
<evidence type="ECO:0000313" key="2">
    <source>
        <dbReference type="EMBL" id="KGJ08423.1"/>
    </source>
</evidence>
<dbReference type="Proteomes" id="UP000029917">
    <property type="component" value="Unassembled WGS sequence"/>
</dbReference>
<keyword evidence="1" id="KW-1133">Transmembrane helix</keyword>
<proteinExistence type="predicted"/>
<keyword evidence="3" id="KW-1185">Reference proteome</keyword>
<organism evidence="2 3">
    <name type="scientific">Paracoccus sphaerophysae</name>
    <dbReference type="NCBI Taxonomy" id="690417"/>
    <lineage>
        <taxon>Bacteria</taxon>
        <taxon>Pseudomonadati</taxon>
        <taxon>Pseudomonadota</taxon>
        <taxon>Alphaproteobacteria</taxon>
        <taxon>Rhodobacterales</taxon>
        <taxon>Paracoccaceae</taxon>
        <taxon>Paracoccus</taxon>
    </lineage>
</organism>
<keyword evidence="1" id="KW-0472">Membrane</keyword>
<evidence type="ECO:0000313" key="3">
    <source>
        <dbReference type="Proteomes" id="UP000029917"/>
    </source>
</evidence>
<comment type="caution">
    <text evidence="2">The sequence shown here is derived from an EMBL/GenBank/DDBJ whole genome shotgun (WGS) entry which is preliminary data.</text>
</comment>
<accession>A0A099FDU3</accession>
<gene>
    <name evidence="2" type="ORF">IC63_05310</name>
</gene>
<evidence type="ECO:0000256" key="1">
    <source>
        <dbReference type="SAM" id="Phobius"/>
    </source>
</evidence>
<dbReference type="EMBL" id="JRKS01000010">
    <property type="protein sequence ID" value="KGJ08423.1"/>
    <property type="molecule type" value="Genomic_DNA"/>
</dbReference>
<sequence>MPRLFMLLLSISVGTLAGIGVIIALTMGYYSWKPMLVAAAIGAVGAIPISWLVARRIQATDPQDSLD</sequence>
<feature type="transmembrane region" description="Helical" evidence="1">
    <location>
        <begin position="7"/>
        <end position="30"/>
    </location>
</feature>
<dbReference type="RefSeq" id="WP_036717564.1">
    <property type="nucleotide sequence ID" value="NZ_JRKS01000010.1"/>
</dbReference>
<feature type="transmembrane region" description="Helical" evidence="1">
    <location>
        <begin position="36"/>
        <end position="54"/>
    </location>
</feature>
<reference evidence="2 3" key="2">
    <citation type="submission" date="2014-10" db="EMBL/GenBank/DDBJ databases">
        <title>Paracoccus sanguinis sp. nov., isolated from clinical specimens of New York State patients.</title>
        <authorList>
            <person name="Mingle L.A."/>
            <person name="Cole J.A."/>
            <person name="Lapierre P."/>
            <person name="Musser K.A."/>
        </authorList>
    </citation>
    <scope>NUCLEOTIDE SEQUENCE [LARGE SCALE GENOMIC DNA]</scope>
    <source>
        <strain evidence="2 3">HAMBI 3106</strain>
    </source>
</reference>
<keyword evidence="1" id="KW-0812">Transmembrane</keyword>
<dbReference type="AlphaFoldDB" id="A0A099FDU3"/>
<evidence type="ECO:0008006" key="4">
    <source>
        <dbReference type="Google" id="ProtNLM"/>
    </source>
</evidence>
<dbReference type="STRING" id="690417.IC63_05310"/>
<protein>
    <recommendedName>
        <fullName evidence="4">CTP synthetase</fullName>
    </recommendedName>
</protein>
<dbReference type="OrthoDB" id="7510999at2"/>
<reference evidence="2 3" key="1">
    <citation type="submission" date="2014-09" db="EMBL/GenBank/DDBJ databases">
        <authorList>
            <person name="McGinnis J.M."/>
            <person name="Wolfgang W.J."/>
        </authorList>
    </citation>
    <scope>NUCLEOTIDE SEQUENCE [LARGE SCALE GENOMIC DNA]</scope>
    <source>
        <strain evidence="2 3">HAMBI 3106</strain>
    </source>
</reference>